<sequence length="125" mass="14406">MTIYISEEERICNIQRTFNQQFPHLKLEFYTQPHAHGGSYFGACCLPPDTPIEDIRLMHTFGWIDIGSLRTAAEVEHDFNRLLGLSIQIYQSKDGDWIETTVEDDCTLAQLNAECLDAARKAYRH</sequence>
<name>A0ABY6J6Y0_9BACT</name>
<organism evidence="1 2">
    <name type="scientific">Chitinophaga horti</name>
    <dbReference type="NCBI Taxonomy" id="2920382"/>
    <lineage>
        <taxon>Bacteria</taxon>
        <taxon>Pseudomonadati</taxon>
        <taxon>Bacteroidota</taxon>
        <taxon>Chitinophagia</taxon>
        <taxon>Chitinophagales</taxon>
        <taxon>Chitinophagaceae</taxon>
        <taxon>Chitinophaga</taxon>
    </lineage>
</organism>
<evidence type="ECO:0000313" key="1">
    <source>
        <dbReference type="EMBL" id="UYQ95352.1"/>
    </source>
</evidence>
<evidence type="ECO:0008006" key="3">
    <source>
        <dbReference type="Google" id="ProtNLM"/>
    </source>
</evidence>
<evidence type="ECO:0000313" key="2">
    <source>
        <dbReference type="Proteomes" id="UP001162741"/>
    </source>
</evidence>
<keyword evidence="2" id="KW-1185">Reference proteome</keyword>
<gene>
    <name evidence="1" type="ORF">MKQ68_09605</name>
</gene>
<reference evidence="1" key="1">
    <citation type="submission" date="2022-10" db="EMBL/GenBank/DDBJ databases">
        <title>Chitinophaga sp. nov., isolated from soil.</title>
        <authorList>
            <person name="Jeon C.O."/>
        </authorList>
    </citation>
    <scope>NUCLEOTIDE SEQUENCE</scope>
    <source>
        <strain evidence="1">R8</strain>
    </source>
</reference>
<accession>A0ABY6J6Y0</accession>
<dbReference type="RefSeq" id="WP_264283102.1">
    <property type="nucleotide sequence ID" value="NZ_CP107006.1"/>
</dbReference>
<proteinExistence type="predicted"/>
<protein>
    <recommendedName>
        <fullName evidence="3">Large polyvalent protein associated domain-containing protein</fullName>
    </recommendedName>
</protein>
<dbReference type="Proteomes" id="UP001162741">
    <property type="component" value="Chromosome"/>
</dbReference>
<dbReference type="EMBL" id="CP107006">
    <property type="protein sequence ID" value="UYQ95352.1"/>
    <property type="molecule type" value="Genomic_DNA"/>
</dbReference>